<organism evidence="12 13">
    <name type="scientific">Colletotrichum paranaense</name>
    <dbReference type="NCBI Taxonomy" id="1914294"/>
    <lineage>
        <taxon>Eukaryota</taxon>
        <taxon>Fungi</taxon>
        <taxon>Dikarya</taxon>
        <taxon>Ascomycota</taxon>
        <taxon>Pezizomycotina</taxon>
        <taxon>Sordariomycetes</taxon>
        <taxon>Hypocreomycetidae</taxon>
        <taxon>Glomerellales</taxon>
        <taxon>Glomerellaceae</taxon>
        <taxon>Colletotrichum</taxon>
        <taxon>Colletotrichum acutatum species complex</taxon>
    </lineage>
</organism>
<dbReference type="Proteomes" id="UP001241169">
    <property type="component" value="Unassembled WGS sequence"/>
</dbReference>
<dbReference type="SUPFAM" id="SSF52743">
    <property type="entry name" value="Subtilisin-like"/>
    <property type="match status" value="1"/>
</dbReference>
<protein>
    <submittedName>
        <fullName evidence="12">Subtilase</fullName>
    </submittedName>
</protein>
<dbReference type="InterPro" id="IPR015500">
    <property type="entry name" value="Peptidase_S8_subtilisin-rel"/>
</dbReference>
<name>A0ABQ9SBI9_9PEZI</name>
<dbReference type="PROSITE" id="PS00137">
    <property type="entry name" value="SUBTILASE_HIS"/>
    <property type="match status" value="1"/>
</dbReference>
<feature type="chain" id="PRO_5047127471" evidence="8">
    <location>
        <begin position="19"/>
        <end position="921"/>
    </location>
</feature>
<feature type="active site" description="Charge relay system" evidence="7">
    <location>
        <position position="152"/>
    </location>
</feature>
<dbReference type="InterPro" id="IPR013783">
    <property type="entry name" value="Ig-like_fold"/>
</dbReference>
<comment type="similarity">
    <text evidence="1 7">Belongs to the peptidase S8 family.</text>
</comment>
<dbReference type="InterPro" id="IPR036852">
    <property type="entry name" value="Peptidase_S8/S53_dom_sf"/>
</dbReference>
<dbReference type="InterPro" id="IPR003137">
    <property type="entry name" value="PA_domain"/>
</dbReference>
<dbReference type="PROSITE" id="PS00138">
    <property type="entry name" value="SUBTILASE_SER"/>
    <property type="match status" value="1"/>
</dbReference>
<evidence type="ECO:0000256" key="2">
    <source>
        <dbReference type="ARBA" id="ARBA00022512"/>
    </source>
</evidence>
<dbReference type="InterPro" id="IPR000209">
    <property type="entry name" value="Peptidase_S8/S53_dom"/>
</dbReference>
<dbReference type="Pfam" id="PF02225">
    <property type="entry name" value="PA"/>
    <property type="match status" value="1"/>
</dbReference>
<feature type="domain" description="C5a peptidase/Subtilisin-like protease SBT2-like Fn3-like" evidence="11">
    <location>
        <begin position="618"/>
        <end position="742"/>
    </location>
</feature>
<dbReference type="PANTHER" id="PTHR43806:SF66">
    <property type="entry name" value="SERIN ENDOPEPTIDASE"/>
    <property type="match status" value="1"/>
</dbReference>
<evidence type="ECO:0000256" key="3">
    <source>
        <dbReference type="ARBA" id="ARBA00022670"/>
    </source>
</evidence>
<sequence length="921" mass="98959">MHLLSIASLLALPVLGSAQSFATRQVPEGADETNNATVPIAKSYIIEYASGSAKARRDVALEADIKVVKNFESDIFSGASIETDTHNIDSLQNLAGVARVWQNTRVSLSPVEGLKSIEEAAAGDYSPHNTTGVSKLHDKGIFGQGVKVGVVDSGTWYTHPALGGGFGPGFKVAGGYDLVGNGIWPYEDKTPDDDPLDQLGHGTHVAGIIAGKNDFWSGVAPEASLYSYKVFAQLDATDDATLIEAFLRAYSDGVRILETLRKITQVLTSKQVDIITASIGGPGGWSTNAWAEIASRLVDEGVVVTIANGNSGAAGAFFGSSGSSGKNVLAVASVETEKYPASPFELTSVLDGNTETVKAGYLPSTYYFSSDIVDWPVVPLNFDITDPADGCEPYPNGTRSLKGVIPLVRRGTCTFATKQANLVALGAEYILFYNNENPIITPGTDDDVGLIALITAAAGKVIIETVQAGGNVTADFSLNPEQVVGLEYPAGGRPNTFTSWGASNDLDIKPDIAAPGGQIFSTYLDDTYALLSGTSMATPYVAGVAALFISARGGRSVHGKGFAKTLHQRIIASGTSLPWSDGTATDYGFSASVAQVGNGLINAFKIVNYTTDIAFEKIALNDTHYFSRYHDVTVTNNGAKDVSYKLSYEAAAGVEILGWYPFVAPWSGEKRLKSFTELTPKSLPVEVSLPRDFTLKPGESKTVSVNFPNPDSLGWNSSALPIYSGKVIVSGNSGEQLSVPYLGLGANLKAEISPIYRPSYPFTTQRDYVYSFNLDPSVADFPIIYSKLIWGSKEVRWDIYEAGWTDRQWEYPPVPGQNGYIGPATSHVVAGSVSYFDPSRYDPDDTWTYPQVDLYRNAQTQASYHEFWWFGKLGNGSQIELGNYTMRFATLKPFGNPVAADNWDVFQTPQIQVTGKYERRG</sequence>
<dbReference type="PRINTS" id="PR00723">
    <property type="entry name" value="SUBTILISIN"/>
</dbReference>
<dbReference type="Pfam" id="PF06280">
    <property type="entry name" value="fn3_5"/>
    <property type="match status" value="1"/>
</dbReference>
<dbReference type="PANTHER" id="PTHR43806">
    <property type="entry name" value="PEPTIDASE S8"/>
    <property type="match status" value="1"/>
</dbReference>
<dbReference type="CDD" id="cd02124">
    <property type="entry name" value="PA_PoS1_like"/>
    <property type="match status" value="1"/>
</dbReference>
<dbReference type="Pfam" id="PF00082">
    <property type="entry name" value="Peptidase_S8"/>
    <property type="match status" value="1"/>
</dbReference>
<dbReference type="Gene3D" id="2.60.40.10">
    <property type="entry name" value="Immunoglobulins"/>
    <property type="match status" value="1"/>
</dbReference>
<dbReference type="CDD" id="cd07489">
    <property type="entry name" value="Peptidases_S8_5"/>
    <property type="match status" value="1"/>
</dbReference>
<dbReference type="InterPro" id="IPR023828">
    <property type="entry name" value="Peptidase_S8_Ser-AS"/>
</dbReference>
<feature type="domain" description="Peptidase S8/S53" evidence="9">
    <location>
        <begin position="143"/>
        <end position="554"/>
    </location>
</feature>
<evidence type="ECO:0000259" key="10">
    <source>
        <dbReference type="Pfam" id="PF02225"/>
    </source>
</evidence>
<evidence type="ECO:0000313" key="13">
    <source>
        <dbReference type="Proteomes" id="UP001241169"/>
    </source>
</evidence>
<keyword evidence="2" id="KW-0134">Cell wall</keyword>
<dbReference type="Gene3D" id="3.50.30.30">
    <property type="match status" value="1"/>
</dbReference>
<evidence type="ECO:0000256" key="1">
    <source>
        <dbReference type="ARBA" id="ARBA00011073"/>
    </source>
</evidence>
<keyword evidence="4 8" id="KW-0732">Signal</keyword>
<keyword evidence="5 7" id="KW-0378">Hydrolase</keyword>
<proteinExistence type="inferred from homology"/>
<dbReference type="Gene3D" id="3.40.50.200">
    <property type="entry name" value="Peptidase S8/S53 domain"/>
    <property type="match status" value="1"/>
</dbReference>
<dbReference type="InterPro" id="IPR050131">
    <property type="entry name" value="Peptidase_S8_subtilisin-like"/>
</dbReference>
<evidence type="ECO:0000256" key="5">
    <source>
        <dbReference type="ARBA" id="ARBA00022801"/>
    </source>
</evidence>
<dbReference type="PROSITE" id="PS51892">
    <property type="entry name" value="SUBTILASE"/>
    <property type="match status" value="1"/>
</dbReference>
<feature type="active site" description="Charge relay system" evidence="7">
    <location>
        <position position="201"/>
    </location>
</feature>
<evidence type="ECO:0000256" key="6">
    <source>
        <dbReference type="ARBA" id="ARBA00022825"/>
    </source>
</evidence>
<dbReference type="InterPro" id="IPR034187">
    <property type="entry name" value="Peptidases_S8_5"/>
</dbReference>
<accession>A0ABQ9SBI9</accession>
<evidence type="ECO:0000256" key="8">
    <source>
        <dbReference type="SAM" id="SignalP"/>
    </source>
</evidence>
<reference evidence="12 13" key="1">
    <citation type="submission" date="2016-10" db="EMBL/GenBank/DDBJ databases">
        <title>The genome sequence of Colletotrichum fioriniae PJ7.</title>
        <authorList>
            <person name="Baroncelli R."/>
        </authorList>
    </citation>
    <scope>NUCLEOTIDE SEQUENCE [LARGE SCALE GENOMIC DNA]</scope>
    <source>
        <strain evidence="12 13">IMI 384185</strain>
    </source>
</reference>
<feature type="signal peptide" evidence="8">
    <location>
        <begin position="1"/>
        <end position="18"/>
    </location>
</feature>
<evidence type="ECO:0000256" key="4">
    <source>
        <dbReference type="ARBA" id="ARBA00022729"/>
    </source>
</evidence>
<keyword evidence="3 7" id="KW-0645">Protease</keyword>
<feature type="domain" description="PA" evidence="10">
    <location>
        <begin position="377"/>
        <end position="443"/>
    </location>
</feature>
<dbReference type="GeneID" id="85379573"/>
<evidence type="ECO:0000313" key="12">
    <source>
        <dbReference type="EMBL" id="KAK1531766.1"/>
    </source>
</evidence>
<feature type="active site" description="Charge relay system" evidence="7">
    <location>
        <position position="535"/>
    </location>
</feature>
<dbReference type="InterPro" id="IPR022398">
    <property type="entry name" value="Peptidase_S8_His-AS"/>
</dbReference>
<gene>
    <name evidence="12" type="ORF">CPAR01_11415</name>
</gene>
<keyword evidence="13" id="KW-1185">Reference proteome</keyword>
<dbReference type="RefSeq" id="XP_060346022.1">
    <property type="nucleotide sequence ID" value="XM_060495674.1"/>
</dbReference>
<evidence type="ECO:0000259" key="9">
    <source>
        <dbReference type="Pfam" id="PF00082"/>
    </source>
</evidence>
<comment type="caution">
    <text evidence="12">The sequence shown here is derived from an EMBL/GenBank/DDBJ whole genome shotgun (WGS) entry which is preliminary data.</text>
</comment>
<keyword evidence="2" id="KW-0964">Secreted</keyword>
<keyword evidence="6 7" id="KW-0720">Serine protease</keyword>
<dbReference type="EMBL" id="MOPA01000009">
    <property type="protein sequence ID" value="KAK1531766.1"/>
    <property type="molecule type" value="Genomic_DNA"/>
</dbReference>
<dbReference type="InterPro" id="IPR010435">
    <property type="entry name" value="C5a/SBT2-like_Fn3"/>
</dbReference>
<evidence type="ECO:0000256" key="7">
    <source>
        <dbReference type="PROSITE-ProRule" id="PRU01240"/>
    </source>
</evidence>
<evidence type="ECO:0000259" key="11">
    <source>
        <dbReference type="Pfam" id="PF06280"/>
    </source>
</evidence>